<keyword evidence="2" id="KW-1185">Reference proteome</keyword>
<reference evidence="1" key="1">
    <citation type="journal article" date="2013" name="Nature">
        <title>The genomes of four tapeworm species reveal adaptations to parasitism.</title>
        <authorList>
            <person name="Tsai I.J."/>
            <person name="Zarowiecki M."/>
            <person name="Holroyd N."/>
            <person name="Garciarrubio A."/>
            <person name="Sanchez-Flores A."/>
            <person name="Brooks K.L."/>
            <person name="Tracey A."/>
            <person name="Bobes R.J."/>
            <person name="Fragoso G."/>
            <person name="Sciutto E."/>
            <person name="Aslett M."/>
            <person name="Beasley H."/>
            <person name="Bennett H.M."/>
            <person name="Cai J."/>
            <person name="Camicia F."/>
            <person name="Clark R."/>
            <person name="Cucher M."/>
            <person name="De Silva N."/>
            <person name="Day T.A."/>
            <person name="Deplazes P."/>
            <person name="Estrada K."/>
            <person name="Fernandez C."/>
            <person name="Holland P.W."/>
            <person name="Hou J."/>
            <person name="Hu S."/>
            <person name="Huckvale T."/>
            <person name="Hung S.S."/>
            <person name="Kamenetzky L."/>
            <person name="Keane J.A."/>
            <person name="Kiss F."/>
            <person name="Koziol U."/>
            <person name="Lambert O."/>
            <person name="Liu K."/>
            <person name="Luo X."/>
            <person name="Luo Y."/>
            <person name="Macchiaroli N."/>
            <person name="Nichol S."/>
            <person name="Paps J."/>
            <person name="Parkinson J."/>
            <person name="Pouchkina-Stantcheva N."/>
            <person name="Riddiford N."/>
            <person name="Rosenzvit M."/>
            <person name="Salinas G."/>
            <person name="Wasmuth J.D."/>
            <person name="Zamanian M."/>
            <person name="Zheng Y."/>
            <person name="Cai X."/>
            <person name="Soberon X."/>
            <person name="Olson P.D."/>
            <person name="Laclette J.P."/>
            <person name="Brehm K."/>
            <person name="Berriman M."/>
            <person name="Garciarrubio A."/>
            <person name="Bobes R.J."/>
            <person name="Fragoso G."/>
            <person name="Sanchez-Flores A."/>
            <person name="Estrada K."/>
            <person name="Cevallos M.A."/>
            <person name="Morett E."/>
            <person name="Gonzalez V."/>
            <person name="Portillo T."/>
            <person name="Ochoa-Leyva A."/>
            <person name="Jose M.V."/>
            <person name="Sciutto E."/>
            <person name="Landa A."/>
            <person name="Jimenez L."/>
            <person name="Valdes V."/>
            <person name="Carrero J.C."/>
            <person name="Larralde C."/>
            <person name="Morales-Montor J."/>
            <person name="Limon-Lason J."/>
            <person name="Soberon X."/>
            <person name="Laclette J.P."/>
        </authorList>
    </citation>
    <scope>NUCLEOTIDE SEQUENCE [LARGE SCALE GENOMIC DNA]</scope>
</reference>
<dbReference type="Proteomes" id="UP000017246">
    <property type="component" value="Unassembled WGS sequence"/>
</dbReference>
<accession>A0A087VXB1</accession>
<reference evidence="1" key="2">
    <citation type="submission" date="2015-11" db="EMBL/GenBank/DDBJ databases">
        <authorList>
            <person name="Zhang Y."/>
            <person name="Guo Z."/>
        </authorList>
    </citation>
    <scope>NUCLEOTIDE SEQUENCE</scope>
</reference>
<sequence length="93" mass="10056">MLSYAFQCHLPPLVLLRAASIPTTQSIIDVPVPLRLVLAVSLLLALHFYRFPLPLHLPVTTTIATAASRGLMIANAYKRCQIGECGIFGAVKA</sequence>
<evidence type="ECO:0000313" key="2">
    <source>
        <dbReference type="Proteomes" id="UP000017246"/>
    </source>
</evidence>
<dbReference type="EMBL" id="LN902767">
    <property type="protein sequence ID" value="CDI96764.1"/>
    <property type="molecule type" value="Genomic_DNA"/>
</dbReference>
<name>A0A087VXB1_ECHMU</name>
<proteinExistence type="predicted"/>
<protein>
    <submittedName>
        <fullName evidence="1">Hypothetical transcript</fullName>
    </submittedName>
</protein>
<gene>
    <name evidence="1" type="ORF">EmuJ_000047400</name>
</gene>
<organism evidence="1 2">
    <name type="scientific">Echinococcus multilocularis</name>
    <name type="common">Fox tapeworm</name>
    <dbReference type="NCBI Taxonomy" id="6211"/>
    <lineage>
        <taxon>Eukaryota</taxon>
        <taxon>Metazoa</taxon>
        <taxon>Spiralia</taxon>
        <taxon>Lophotrochozoa</taxon>
        <taxon>Platyhelminthes</taxon>
        <taxon>Cestoda</taxon>
        <taxon>Eucestoda</taxon>
        <taxon>Cyclophyllidea</taxon>
        <taxon>Taeniidae</taxon>
        <taxon>Echinococcus</taxon>
    </lineage>
</organism>
<evidence type="ECO:0000313" key="1">
    <source>
        <dbReference type="EMBL" id="CDI96764.1"/>
    </source>
</evidence>
<dbReference type="AlphaFoldDB" id="A0A087VXB1"/>